<dbReference type="InterPro" id="IPR013341">
    <property type="entry name" value="Mandelate_racemase_N_dom"/>
</dbReference>
<keyword evidence="9" id="KW-1185">Reference proteome</keyword>
<evidence type="ECO:0000256" key="3">
    <source>
        <dbReference type="ARBA" id="ARBA00022842"/>
    </source>
</evidence>
<keyword evidence="2" id="KW-0479">Metal-binding</keyword>
<protein>
    <recommendedName>
        <fullName evidence="5 6">o-succinylbenzoate synthase</fullName>
        <ecNumber evidence="5 6">4.2.1.113</ecNumber>
    </recommendedName>
</protein>
<evidence type="ECO:0000256" key="5">
    <source>
        <dbReference type="ARBA" id="ARBA00029491"/>
    </source>
</evidence>
<dbReference type="UniPathway" id="UPA00079"/>
<dbReference type="Proteomes" id="UP000549009">
    <property type="component" value="Unassembled WGS sequence"/>
</dbReference>
<proteinExistence type="predicted"/>
<dbReference type="PANTHER" id="PTHR48073:SF5">
    <property type="entry name" value="O-SUCCINYLBENZOATE SYNTHASE"/>
    <property type="match status" value="1"/>
</dbReference>
<dbReference type="NCBIfam" id="TIGR01928">
    <property type="entry name" value="menC_lowGC_arch"/>
    <property type="match status" value="1"/>
</dbReference>
<organism evidence="8 9">
    <name type="scientific">Streptomyces spectabilis</name>
    <dbReference type="NCBI Taxonomy" id="68270"/>
    <lineage>
        <taxon>Bacteria</taxon>
        <taxon>Bacillati</taxon>
        <taxon>Actinomycetota</taxon>
        <taxon>Actinomycetes</taxon>
        <taxon>Kitasatosporales</taxon>
        <taxon>Streptomycetaceae</taxon>
        <taxon>Streptomyces</taxon>
    </lineage>
</organism>
<evidence type="ECO:0000259" key="7">
    <source>
        <dbReference type="SMART" id="SM00922"/>
    </source>
</evidence>
<gene>
    <name evidence="8" type="ORF">FHS40_008881</name>
</gene>
<dbReference type="GO" id="GO:0016854">
    <property type="term" value="F:racemase and epimerase activity"/>
    <property type="evidence" value="ECO:0007669"/>
    <property type="project" value="UniProtKB-ARBA"/>
</dbReference>
<evidence type="ECO:0000256" key="6">
    <source>
        <dbReference type="NCBIfam" id="TIGR01928"/>
    </source>
</evidence>
<keyword evidence="3" id="KW-0460">Magnesium</keyword>
<keyword evidence="4 8" id="KW-0456">Lyase</keyword>
<dbReference type="SUPFAM" id="SSF54826">
    <property type="entry name" value="Enolase N-terminal domain-like"/>
    <property type="match status" value="1"/>
</dbReference>
<comment type="cofactor">
    <cofactor evidence="1">
        <name>a divalent metal cation</name>
        <dbReference type="ChEBI" id="CHEBI:60240"/>
    </cofactor>
</comment>
<dbReference type="InterPro" id="IPR029065">
    <property type="entry name" value="Enolase_C-like"/>
</dbReference>
<dbReference type="EC" id="4.2.1.113" evidence="5 6"/>
<name>A0A7W8EZB4_STRST</name>
<dbReference type="InterPro" id="IPR029017">
    <property type="entry name" value="Enolase-like_N"/>
</dbReference>
<dbReference type="InterPro" id="IPR013342">
    <property type="entry name" value="Mandelate_racemase_C"/>
</dbReference>
<dbReference type="Pfam" id="PF13378">
    <property type="entry name" value="MR_MLE_C"/>
    <property type="match status" value="1"/>
</dbReference>
<dbReference type="SMART" id="SM00922">
    <property type="entry name" value="MR_MLE"/>
    <property type="match status" value="1"/>
</dbReference>
<dbReference type="GO" id="GO:0043748">
    <property type="term" value="F:O-succinylbenzoate synthase activity"/>
    <property type="evidence" value="ECO:0007669"/>
    <property type="project" value="UniProtKB-EC"/>
</dbReference>
<dbReference type="SFLD" id="SFLDF00009">
    <property type="entry name" value="o-succinylbenzoate_synthase"/>
    <property type="match status" value="1"/>
</dbReference>
<evidence type="ECO:0000256" key="4">
    <source>
        <dbReference type="ARBA" id="ARBA00023239"/>
    </source>
</evidence>
<evidence type="ECO:0000313" key="8">
    <source>
        <dbReference type="EMBL" id="MBB5109751.1"/>
    </source>
</evidence>
<dbReference type="RefSeq" id="WP_184926754.1">
    <property type="nucleotide sequence ID" value="NZ_BMSQ01000043.1"/>
</dbReference>
<dbReference type="SFLD" id="SFLDG00180">
    <property type="entry name" value="muconate_cycloisomerase"/>
    <property type="match status" value="1"/>
</dbReference>
<feature type="domain" description="Mandelate racemase/muconate lactonizing enzyme C-terminal" evidence="7">
    <location>
        <begin position="169"/>
        <end position="261"/>
    </location>
</feature>
<dbReference type="PANTHER" id="PTHR48073">
    <property type="entry name" value="O-SUCCINYLBENZOATE SYNTHASE-RELATED"/>
    <property type="match status" value="1"/>
</dbReference>
<dbReference type="InterPro" id="IPR010197">
    <property type="entry name" value="OSBS/NAAAR"/>
</dbReference>
<sequence>MSFLTVEPGQASQATTVFLSPETSRHMLIECLDLYLVEMHLNHTFKASTHAARTIRHIIVRAGGDGVVGWGEAPVPVEPYYTGETTETAWSIMRDFLGPAVLGRSWHTVEEFTGFLSRVKGNNIARSGLEMAAWNFLAAATGRPLVSLLGGAARNTVEAGVSLGMARDAQHLCATIQEYVDQGYRRVKLKVGPGADIEVLRVVRQHFPDLPLMVDANCAYSLRDIPHLRQFDGFNLMMVEQPLAWDDLTEHATLQRDLRTPLCLDESLGTSKLVSRALELDSCRVVNIKSARLGGLLEAVRAHDICRAAGAPVWCGGMLDFGISRAANIALSALPGFTLPGDISGSDKYFDRDVVVPETRAYDGLIKVPDTAVPYVVDEDYLAACTRRHVRITTGNGNLTG</sequence>
<dbReference type="GO" id="GO:0009234">
    <property type="term" value="P:menaquinone biosynthetic process"/>
    <property type="evidence" value="ECO:0007669"/>
    <property type="project" value="UniProtKB-UniRule"/>
</dbReference>
<dbReference type="UniPathway" id="UPA01057">
    <property type="reaction ID" value="UER00165"/>
</dbReference>
<comment type="caution">
    <text evidence="8">The sequence shown here is derived from an EMBL/GenBank/DDBJ whole genome shotgun (WGS) entry which is preliminary data.</text>
</comment>
<dbReference type="Gene3D" id="3.30.390.10">
    <property type="entry name" value="Enolase-like, N-terminal domain"/>
    <property type="match status" value="1"/>
</dbReference>
<dbReference type="GO" id="GO:0046872">
    <property type="term" value="F:metal ion binding"/>
    <property type="evidence" value="ECO:0007669"/>
    <property type="project" value="UniProtKB-KW"/>
</dbReference>
<dbReference type="AlphaFoldDB" id="A0A7W8EZB4"/>
<dbReference type="SFLD" id="SFLDS00001">
    <property type="entry name" value="Enolase"/>
    <property type="match status" value="1"/>
</dbReference>
<dbReference type="EMBL" id="JACHJD010000037">
    <property type="protein sequence ID" value="MBB5109751.1"/>
    <property type="molecule type" value="Genomic_DNA"/>
</dbReference>
<evidence type="ECO:0000256" key="1">
    <source>
        <dbReference type="ARBA" id="ARBA00001968"/>
    </source>
</evidence>
<accession>A0A7W8EZB4</accession>
<dbReference type="Pfam" id="PF02746">
    <property type="entry name" value="MR_MLE_N"/>
    <property type="match status" value="1"/>
</dbReference>
<reference evidence="8 9" key="1">
    <citation type="submission" date="2020-08" db="EMBL/GenBank/DDBJ databases">
        <title>Genomic Encyclopedia of Type Strains, Phase III (KMG-III): the genomes of soil and plant-associated and newly described type strains.</title>
        <authorList>
            <person name="Whitman W."/>
        </authorList>
    </citation>
    <scope>NUCLEOTIDE SEQUENCE [LARGE SCALE GENOMIC DNA]</scope>
    <source>
        <strain evidence="8 9">CECT 3146</strain>
    </source>
</reference>
<dbReference type="Gene3D" id="3.20.20.120">
    <property type="entry name" value="Enolase-like C-terminal domain"/>
    <property type="match status" value="1"/>
</dbReference>
<dbReference type="InterPro" id="IPR036849">
    <property type="entry name" value="Enolase-like_C_sf"/>
</dbReference>
<evidence type="ECO:0000313" key="9">
    <source>
        <dbReference type="Proteomes" id="UP000549009"/>
    </source>
</evidence>
<dbReference type="SUPFAM" id="SSF51604">
    <property type="entry name" value="Enolase C-terminal domain-like"/>
    <property type="match status" value="1"/>
</dbReference>
<evidence type="ECO:0000256" key="2">
    <source>
        <dbReference type="ARBA" id="ARBA00022723"/>
    </source>
</evidence>